<evidence type="ECO:0008006" key="3">
    <source>
        <dbReference type="Google" id="ProtNLM"/>
    </source>
</evidence>
<reference evidence="1 2" key="1">
    <citation type="submission" date="2019-02" db="EMBL/GenBank/DDBJ databases">
        <title>Deep-cultivation of Planctomycetes and their phenomic and genomic characterization uncovers novel biology.</title>
        <authorList>
            <person name="Wiegand S."/>
            <person name="Jogler M."/>
            <person name="Boedeker C."/>
            <person name="Pinto D."/>
            <person name="Vollmers J."/>
            <person name="Rivas-Marin E."/>
            <person name="Kohn T."/>
            <person name="Peeters S.H."/>
            <person name="Heuer A."/>
            <person name="Rast P."/>
            <person name="Oberbeckmann S."/>
            <person name="Bunk B."/>
            <person name="Jeske O."/>
            <person name="Meyerdierks A."/>
            <person name="Storesund J.E."/>
            <person name="Kallscheuer N."/>
            <person name="Luecker S."/>
            <person name="Lage O.M."/>
            <person name="Pohl T."/>
            <person name="Merkel B.J."/>
            <person name="Hornburger P."/>
            <person name="Mueller R.-W."/>
            <person name="Bruemmer F."/>
            <person name="Labrenz M."/>
            <person name="Spormann A.M."/>
            <person name="Op den Camp H."/>
            <person name="Overmann J."/>
            <person name="Amann R."/>
            <person name="Jetten M.S.M."/>
            <person name="Mascher T."/>
            <person name="Medema M.H."/>
            <person name="Devos D.P."/>
            <person name="Kaster A.-K."/>
            <person name="Ovreas L."/>
            <person name="Rohde M."/>
            <person name="Galperin M.Y."/>
            <person name="Jogler C."/>
        </authorList>
    </citation>
    <scope>NUCLEOTIDE SEQUENCE [LARGE SCALE GENOMIC DNA]</scope>
    <source>
        <strain evidence="1 2">V6</strain>
    </source>
</reference>
<evidence type="ECO:0000313" key="2">
    <source>
        <dbReference type="Proteomes" id="UP000320722"/>
    </source>
</evidence>
<dbReference type="AlphaFoldDB" id="A0A517WDI9"/>
<dbReference type="EMBL" id="CP036347">
    <property type="protein sequence ID" value="QDU03297.1"/>
    <property type="molecule type" value="Genomic_DNA"/>
</dbReference>
<accession>A0A517WDI9</accession>
<proteinExistence type="predicted"/>
<dbReference type="RefSeq" id="WP_145041019.1">
    <property type="nucleotide sequence ID" value="NZ_CP036347.1"/>
</dbReference>
<evidence type="ECO:0000313" key="1">
    <source>
        <dbReference type="EMBL" id="QDU03297.1"/>
    </source>
</evidence>
<sequence length="142" mass="16919">MDSDEYWKSLVERVYHQHETLVGVEETYYRLSCIYGETMVDGVQSYFERRVQEYQKDMTSLVEHGFQPIADEYNAAKSIMFGPDDLTTESVDELIDRMCEDEDLDSRIDQQLGPVYDRLTEQLEDLNEYIYQFGIRHQLYLE</sequence>
<dbReference type="Proteomes" id="UP000320722">
    <property type="component" value="Chromosome"/>
</dbReference>
<organism evidence="1 2">
    <name type="scientific">Gimesia chilikensis</name>
    <dbReference type="NCBI Taxonomy" id="2605989"/>
    <lineage>
        <taxon>Bacteria</taxon>
        <taxon>Pseudomonadati</taxon>
        <taxon>Planctomycetota</taxon>
        <taxon>Planctomycetia</taxon>
        <taxon>Planctomycetales</taxon>
        <taxon>Planctomycetaceae</taxon>
        <taxon>Gimesia</taxon>
    </lineage>
</organism>
<name>A0A517WDI9_9PLAN</name>
<protein>
    <recommendedName>
        <fullName evidence="3">DUF4375 domain-containing protein</fullName>
    </recommendedName>
</protein>
<gene>
    <name evidence="1" type="ORF">V6x_30090</name>
</gene>